<gene>
    <name evidence="6" type="ORF">QF206_00690</name>
</gene>
<dbReference type="GO" id="GO:0030170">
    <property type="term" value="F:pyridoxal phosphate binding"/>
    <property type="evidence" value="ECO:0007669"/>
    <property type="project" value="InterPro"/>
</dbReference>
<dbReference type="CDD" id="cd00610">
    <property type="entry name" value="OAT_like"/>
    <property type="match status" value="1"/>
</dbReference>
<evidence type="ECO:0000256" key="1">
    <source>
        <dbReference type="ARBA" id="ARBA00008954"/>
    </source>
</evidence>
<dbReference type="GO" id="GO:0008483">
    <property type="term" value="F:transaminase activity"/>
    <property type="evidence" value="ECO:0007669"/>
    <property type="project" value="UniProtKB-KW"/>
</dbReference>
<dbReference type="InterPro" id="IPR005814">
    <property type="entry name" value="Aminotrans_3"/>
</dbReference>
<dbReference type="PANTHER" id="PTHR43094:SF1">
    <property type="entry name" value="AMINOTRANSFERASE CLASS-III"/>
    <property type="match status" value="1"/>
</dbReference>
<keyword evidence="7" id="KW-1185">Reference proteome</keyword>
<dbReference type="PANTHER" id="PTHR43094">
    <property type="entry name" value="AMINOTRANSFERASE"/>
    <property type="match status" value="1"/>
</dbReference>
<accession>A0AAW6T236</accession>
<proteinExistence type="inferred from homology"/>
<dbReference type="InterPro" id="IPR015424">
    <property type="entry name" value="PyrdxlP-dep_Trfase"/>
</dbReference>
<sequence>MTDTMTGPARTDVDRLQQQAKDHLWMHMARHSVLEQGGSVPIITRGDGHYIWDADGKRYFDGLSGLFVVNAGHGRRRLAQAGAKQAEELAFFPLWSYAHPTAIELSERLAGYAPGDLNRVFFSTGGGEAVETAFKLAKQYWKLRGRPMKHKVISRAVAYHGTPQGALAITGIPGMKEMFEPVTPGGFRVPNTNYYRAHEMGFDGSLEEFGLWAANRIEEMILFEGPETVAAIFLEPVQNSGGCFPPPPGYFKRVREICDQYDVLLVSDEVICAFGRIGEMFACNAFDYVPDMITCAKGITSGYAPLGATIVSDRIFEPFRHGDTTFYHGYTFGGHPVATAVALENLDIFEEEGLNQRVRENSPLFRATLERLLDLPIVGDVRGAGYFFGIELVKDKATKETFNDEESERLLRGFLSKALYDAGLYCRADDRGDPVVQLAPPLTIGPEQFDEIEGILREVLTEAGNRI</sequence>
<comment type="caution">
    <text evidence="6">The sequence shown here is derived from an EMBL/GenBank/DDBJ whole genome shotgun (WGS) entry which is preliminary data.</text>
</comment>
<dbReference type="Pfam" id="PF00202">
    <property type="entry name" value="Aminotran_3"/>
    <property type="match status" value="1"/>
</dbReference>
<dbReference type="RefSeq" id="WP_281487277.1">
    <property type="nucleotide sequence ID" value="NZ_JASATX010000001.1"/>
</dbReference>
<protein>
    <submittedName>
        <fullName evidence="6">Aspartate aminotransferase family protein</fullName>
    </submittedName>
</protein>
<keyword evidence="3" id="KW-0808">Transferase</keyword>
<evidence type="ECO:0000256" key="2">
    <source>
        <dbReference type="ARBA" id="ARBA00022576"/>
    </source>
</evidence>
<dbReference type="FunFam" id="3.40.640.10:FF:000014">
    <property type="entry name" value="Adenosylmethionine-8-amino-7-oxononanoate aminotransferase, probable"/>
    <property type="match status" value="1"/>
</dbReference>
<organism evidence="6 7">
    <name type="scientific">Ruicaihuangia caeni</name>
    <dbReference type="NCBI Taxonomy" id="3042517"/>
    <lineage>
        <taxon>Bacteria</taxon>
        <taxon>Bacillati</taxon>
        <taxon>Actinomycetota</taxon>
        <taxon>Actinomycetes</taxon>
        <taxon>Micrococcales</taxon>
        <taxon>Microbacteriaceae</taxon>
        <taxon>Ruicaihuangia</taxon>
    </lineage>
</organism>
<dbReference type="InterPro" id="IPR015421">
    <property type="entry name" value="PyrdxlP-dep_Trfase_major"/>
</dbReference>
<evidence type="ECO:0000256" key="3">
    <source>
        <dbReference type="ARBA" id="ARBA00022679"/>
    </source>
</evidence>
<dbReference type="EMBL" id="JASATX010000001">
    <property type="protein sequence ID" value="MDI2097484.1"/>
    <property type="molecule type" value="Genomic_DNA"/>
</dbReference>
<dbReference type="Gene3D" id="3.90.1150.10">
    <property type="entry name" value="Aspartate Aminotransferase, domain 1"/>
    <property type="match status" value="1"/>
</dbReference>
<evidence type="ECO:0000256" key="5">
    <source>
        <dbReference type="RuleBase" id="RU003560"/>
    </source>
</evidence>
<dbReference type="Gene3D" id="3.40.640.10">
    <property type="entry name" value="Type I PLP-dependent aspartate aminotransferase-like (Major domain)"/>
    <property type="match status" value="1"/>
</dbReference>
<keyword evidence="2 6" id="KW-0032">Aminotransferase</keyword>
<dbReference type="InterPro" id="IPR015422">
    <property type="entry name" value="PyrdxlP-dep_Trfase_small"/>
</dbReference>
<keyword evidence="4 5" id="KW-0663">Pyridoxal phosphate</keyword>
<dbReference type="Proteomes" id="UP001321506">
    <property type="component" value="Unassembled WGS sequence"/>
</dbReference>
<name>A0AAW6T236_9MICO</name>
<dbReference type="AlphaFoldDB" id="A0AAW6T236"/>
<evidence type="ECO:0000313" key="7">
    <source>
        <dbReference type="Proteomes" id="UP001321506"/>
    </source>
</evidence>
<reference evidence="6 7" key="1">
    <citation type="submission" date="2023-04" db="EMBL/GenBank/DDBJ databases">
        <title>Klugiella caeni sp. nov. isolated from the sludge of biochemical tank.</title>
        <authorList>
            <person name="Geng K."/>
        </authorList>
    </citation>
    <scope>NUCLEOTIDE SEQUENCE [LARGE SCALE GENOMIC DNA]</scope>
    <source>
        <strain evidence="6 7">YN-L-19</strain>
    </source>
</reference>
<evidence type="ECO:0000313" key="6">
    <source>
        <dbReference type="EMBL" id="MDI2097484.1"/>
    </source>
</evidence>
<dbReference type="PROSITE" id="PS00600">
    <property type="entry name" value="AA_TRANSFER_CLASS_3"/>
    <property type="match status" value="1"/>
</dbReference>
<evidence type="ECO:0000256" key="4">
    <source>
        <dbReference type="ARBA" id="ARBA00022898"/>
    </source>
</evidence>
<dbReference type="SUPFAM" id="SSF53383">
    <property type="entry name" value="PLP-dependent transferases"/>
    <property type="match status" value="1"/>
</dbReference>
<dbReference type="NCBIfam" id="NF005102">
    <property type="entry name" value="PRK06541.1"/>
    <property type="match status" value="1"/>
</dbReference>
<dbReference type="InterPro" id="IPR049704">
    <property type="entry name" value="Aminotrans_3_PPA_site"/>
</dbReference>
<comment type="similarity">
    <text evidence="1 5">Belongs to the class-III pyridoxal-phosphate-dependent aminotransferase family.</text>
</comment>